<keyword evidence="2" id="KW-1185">Reference proteome</keyword>
<evidence type="ECO:0000313" key="1">
    <source>
        <dbReference type="EMBL" id="TNV74411.1"/>
    </source>
</evidence>
<dbReference type="EMBL" id="RRYP01017039">
    <property type="protein sequence ID" value="TNV74411.1"/>
    <property type="molecule type" value="Genomic_DNA"/>
</dbReference>
<protein>
    <submittedName>
        <fullName evidence="1">Uncharacterized protein</fullName>
    </submittedName>
</protein>
<dbReference type="Proteomes" id="UP000785679">
    <property type="component" value="Unassembled WGS sequence"/>
</dbReference>
<proteinExistence type="predicted"/>
<accession>A0A8J8NH13</accession>
<comment type="caution">
    <text evidence="1">The sequence shown here is derived from an EMBL/GenBank/DDBJ whole genome shotgun (WGS) entry which is preliminary data.</text>
</comment>
<dbReference type="AlphaFoldDB" id="A0A8J8NH13"/>
<reference evidence="1" key="1">
    <citation type="submission" date="2019-06" db="EMBL/GenBank/DDBJ databases">
        <authorList>
            <person name="Zheng W."/>
        </authorList>
    </citation>
    <scope>NUCLEOTIDE SEQUENCE</scope>
    <source>
        <strain evidence="1">QDHG01</strain>
    </source>
</reference>
<evidence type="ECO:0000313" key="2">
    <source>
        <dbReference type="Proteomes" id="UP000785679"/>
    </source>
</evidence>
<organism evidence="1 2">
    <name type="scientific">Halteria grandinella</name>
    <dbReference type="NCBI Taxonomy" id="5974"/>
    <lineage>
        <taxon>Eukaryota</taxon>
        <taxon>Sar</taxon>
        <taxon>Alveolata</taxon>
        <taxon>Ciliophora</taxon>
        <taxon>Intramacronucleata</taxon>
        <taxon>Spirotrichea</taxon>
        <taxon>Stichotrichia</taxon>
        <taxon>Sporadotrichida</taxon>
        <taxon>Halteriidae</taxon>
        <taxon>Halteria</taxon>
    </lineage>
</organism>
<name>A0A8J8NH13_HALGN</name>
<sequence length="101" mass="12020">MSFLFQTTNSVQYYNETINPYKFQRVREIQTDTCLNRIHRQKRRVQWIRGIQKVGTNSQNHSIVQKYRLTKPQGNRGPLALVKGPNLLQMELKAESLWMKQ</sequence>
<gene>
    <name evidence="1" type="ORF">FGO68_gene14656</name>
</gene>